<dbReference type="Pfam" id="PF03886">
    <property type="entry name" value="ABC_trans_aux"/>
    <property type="match status" value="1"/>
</dbReference>
<comment type="caution">
    <text evidence="3">The sequence shown here is derived from an EMBL/GenBank/DDBJ whole genome shotgun (WGS) entry which is preliminary data.</text>
</comment>
<dbReference type="RefSeq" id="WP_126783387.1">
    <property type="nucleotide sequence ID" value="NZ_PIQF01000001.1"/>
</dbReference>
<evidence type="ECO:0000259" key="2">
    <source>
        <dbReference type="Pfam" id="PF03886"/>
    </source>
</evidence>
<organism evidence="3 4">
    <name type="scientific">Idiomarina seosinensis</name>
    <dbReference type="NCBI Taxonomy" id="281739"/>
    <lineage>
        <taxon>Bacteria</taxon>
        <taxon>Pseudomonadati</taxon>
        <taxon>Pseudomonadota</taxon>
        <taxon>Gammaproteobacteria</taxon>
        <taxon>Alteromonadales</taxon>
        <taxon>Idiomarinaceae</taxon>
        <taxon>Idiomarina</taxon>
    </lineage>
</organism>
<keyword evidence="1" id="KW-0732">Signal</keyword>
<feature type="chain" id="PRO_5019554744" description="ABC-type transport auxiliary lipoprotein component domain-containing protein" evidence="1">
    <location>
        <begin position="24"/>
        <end position="173"/>
    </location>
</feature>
<dbReference type="InterPro" id="IPR005586">
    <property type="entry name" value="ABC_trans_aux"/>
</dbReference>
<gene>
    <name evidence="3" type="ORF">CWI81_01055</name>
</gene>
<dbReference type="OrthoDB" id="5600407at2"/>
<evidence type="ECO:0000313" key="4">
    <source>
        <dbReference type="Proteomes" id="UP000287908"/>
    </source>
</evidence>
<dbReference type="Proteomes" id="UP000287908">
    <property type="component" value="Unassembled WGS sequence"/>
</dbReference>
<dbReference type="PROSITE" id="PS51257">
    <property type="entry name" value="PROKAR_LIPOPROTEIN"/>
    <property type="match status" value="1"/>
</dbReference>
<keyword evidence="4" id="KW-1185">Reference proteome</keyword>
<evidence type="ECO:0000313" key="3">
    <source>
        <dbReference type="EMBL" id="RUO77121.1"/>
    </source>
</evidence>
<accession>A0A432ZGP8</accession>
<proteinExistence type="predicted"/>
<protein>
    <recommendedName>
        <fullName evidence="2">ABC-type transport auxiliary lipoprotein component domain-containing protein</fullName>
    </recommendedName>
</protein>
<feature type="domain" description="ABC-type transport auxiliary lipoprotein component" evidence="2">
    <location>
        <begin position="44"/>
        <end position="167"/>
    </location>
</feature>
<dbReference type="SUPFAM" id="SSF159594">
    <property type="entry name" value="XCC0632-like"/>
    <property type="match status" value="1"/>
</dbReference>
<dbReference type="Gene3D" id="3.40.50.10610">
    <property type="entry name" value="ABC-type transport auxiliary lipoprotein component"/>
    <property type="match status" value="1"/>
</dbReference>
<dbReference type="AlphaFoldDB" id="A0A432ZGP8"/>
<evidence type="ECO:0000256" key="1">
    <source>
        <dbReference type="SAM" id="SignalP"/>
    </source>
</evidence>
<name>A0A432ZGP8_9GAMM</name>
<reference evidence="3 4" key="1">
    <citation type="journal article" date="2011" name="Front. Microbiol.">
        <title>Genomic signatures of strain selection and enhancement in Bacillus atrophaeus var. globigii, a historical biowarfare simulant.</title>
        <authorList>
            <person name="Gibbons H.S."/>
            <person name="Broomall S.M."/>
            <person name="McNew L.A."/>
            <person name="Daligault H."/>
            <person name="Chapman C."/>
            <person name="Bruce D."/>
            <person name="Karavis M."/>
            <person name="Krepps M."/>
            <person name="McGregor P.A."/>
            <person name="Hong C."/>
            <person name="Park K.H."/>
            <person name="Akmal A."/>
            <person name="Feldman A."/>
            <person name="Lin J.S."/>
            <person name="Chang W.E."/>
            <person name="Higgs B.W."/>
            <person name="Demirev P."/>
            <person name="Lindquist J."/>
            <person name="Liem A."/>
            <person name="Fochler E."/>
            <person name="Read T.D."/>
            <person name="Tapia R."/>
            <person name="Johnson S."/>
            <person name="Bishop-Lilly K.A."/>
            <person name="Detter C."/>
            <person name="Han C."/>
            <person name="Sozhamannan S."/>
            <person name="Rosenzweig C.N."/>
            <person name="Skowronski E.W."/>
        </authorList>
    </citation>
    <scope>NUCLEOTIDE SEQUENCE [LARGE SCALE GENOMIC DNA]</scope>
    <source>
        <strain evidence="3 4">CL-SP19</strain>
    </source>
</reference>
<dbReference type="EMBL" id="PIQF01000001">
    <property type="protein sequence ID" value="RUO77121.1"/>
    <property type="molecule type" value="Genomic_DNA"/>
</dbReference>
<sequence>MINKYVALVAISCTALVGCSNTAAQQTNDYRLPLLNQQAERFCSINSRQVRVSDLMLSDGILLQRSNTQIHAARYHRWGGSLEQQLQQSLQRHVTTNDCAGQLRVTVMDFYGDNDGNAVVSGHWEYQYEQQSAIEQSFYYKQELSEDGYDALVEALNSAWLKALTDIKQQLSE</sequence>
<feature type="signal peptide" evidence="1">
    <location>
        <begin position="1"/>
        <end position="23"/>
    </location>
</feature>